<dbReference type="InterPro" id="IPR036956">
    <property type="entry name" value="Impact_N_sf"/>
</dbReference>
<dbReference type="EMBL" id="JEOB01000004">
    <property type="protein sequence ID" value="EXM37472.1"/>
    <property type="molecule type" value="Genomic_DNA"/>
</dbReference>
<evidence type="ECO:0000259" key="3">
    <source>
        <dbReference type="Pfam" id="PF09186"/>
    </source>
</evidence>
<dbReference type="PANTHER" id="PTHR16301:SF20">
    <property type="entry name" value="IMPACT FAMILY MEMBER YIGZ"/>
    <property type="match status" value="1"/>
</dbReference>
<evidence type="ECO:0008006" key="6">
    <source>
        <dbReference type="Google" id="ProtNLM"/>
    </source>
</evidence>
<dbReference type="InterPro" id="IPR015269">
    <property type="entry name" value="UPF0029_Impact_C"/>
</dbReference>
<dbReference type="Proteomes" id="UP000021369">
    <property type="component" value="Unassembled WGS sequence"/>
</dbReference>
<dbReference type="OrthoDB" id="9813771at2"/>
<sequence length="210" mass="23361">MNYKTVYGCAQGTYTEKKSDFIGQIAPVKTAEQAIAFIEKIKAENRKARHNVYAYVVREGNVSRYSDDGEPQGTGGVPVLDVINKAGLTDVCVVVTRYFGGILLGANGLVRAYSQACSLAISEADILNMYECSMISFSCDYNLYGKIKYILPDHEAITQREDFADTVDMELLVKTELCDAFLKKLTDISNGQLKYEIQEGLWADFSVNNR</sequence>
<dbReference type="GO" id="GO:0005737">
    <property type="term" value="C:cytoplasm"/>
    <property type="evidence" value="ECO:0007669"/>
    <property type="project" value="TreeGrafter"/>
</dbReference>
<gene>
    <name evidence="4" type="ORF">RASY3_12815</name>
</gene>
<dbReference type="InterPro" id="IPR020569">
    <property type="entry name" value="UPF0029_Impact_CS"/>
</dbReference>
<evidence type="ECO:0000313" key="4">
    <source>
        <dbReference type="EMBL" id="EXM37472.1"/>
    </source>
</evidence>
<dbReference type="SUPFAM" id="SSF54980">
    <property type="entry name" value="EF-G C-terminal domain-like"/>
    <property type="match status" value="1"/>
</dbReference>
<dbReference type="Pfam" id="PF09186">
    <property type="entry name" value="DUF1949"/>
    <property type="match status" value="1"/>
</dbReference>
<proteinExistence type="inferred from homology"/>
<dbReference type="InterPro" id="IPR035647">
    <property type="entry name" value="EFG_III/V"/>
</dbReference>
<dbReference type="PATRIC" id="fig|1341156.4.peg.3588"/>
<feature type="domain" description="UPF0029" evidence="3">
    <location>
        <begin position="138"/>
        <end position="192"/>
    </location>
</feature>
<evidence type="ECO:0000259" key="2">
    <source>
        <dbReference type="Pfam" id="PF01205"/>
    </source>
</evidence>
<dbReference type="GO" id="GO:0006446">
    <property type="term" value="P:regulation of translational initiation"/>
    <property type="evidence" value="ECO:0007669"/>
    <property type="project" value="TreeGrafter"/>
</dbReference>
<evidence type="ECO:0000256" key="1">
    <source>
        <dbReference type="ARBA" id="ARBA00007665"/>
    </source>
</evidence>
<protein>
    <recommendedName>
        <fullName evidence="6">Thymidylate synthase</fullName>
    </recommendedName>
</protein>
<evidence type="ECO:0000313" key="5">
    <source>
        <dbReference type="Proteomes" id="UP000021369"/>
    </source>
</evidence>
<dbReference type="Pfam" id="PF01205">
    <property type="entry name" value="Impact_N"/>
    <property type="match status" value="1"/>
</dbReference>
<dbReference type="InterPro" id="IPR023582">
    <property type="entry name" value="Impact"/>
</dbReference>
<dbReference type="RefSeq" id="WP_037288881.1">
    <property type="nucleotide sequence ID" value="NZ_JEOB01000004.1"/>
</dbReference>
<dbReference type="PROSITE" id="PS00910">
    <property type="entry name" value="UPF0029"/>
    <property type="match status" value="1"/>
</dbReference>
<dbReference type="InterPro" id="IPR020568">
    <property type="entry name" value="Ribosomal_Su5_D2-typ_SF"/>
</dbReference>
<name>A0A011UWC8_RUMAL</name>
<dbReference type="AlphaFoldDB" id="A0A011UWC8"/>
<dbReference type="Gene3D" id="3.30.230.30">
    <property type="entry name" value="Impact, N-terminal domain"/>
    <property type="match status" value="1"/>
</dbReference>
<dbReference type="InterPro" id="IPR001498">
    <property type="entry name" value="Impact_N"/>
</dbReference>
<comment type="similarity">
    <text evidence="1">Belongs to the IMPACT family.</text>
</comment>
<dbReference type="SUPFAM" id="SSF54211">
    <property type="entry name" value="Ribosomal protein S5 domain 2-like"/>
    <property type="match status" value="1"/>
</dbReference>
<organism evidence="4 5">
    <name type="scientific">Ruminococcus albus SY3</name>
    <dbReference type="NCBI Taxonomy" id="1341156"/>
    <lineage>
        <taxon>Bacteria</taxon>
        <taxon>Bacillati</taxon>
        <taxon>Bacillota</taxon>
        <taxon>Clostridia</taxon>
        <taxon>Eubacteriales</taxon>
        <taxon>Oscillospiraceae</taxon>
        <taxon>Ruminococcus</taxon>
    </lineage>
</organism>
<dbReference type="Gene3D" id="3.30.70.240">
    <property type="match status" value="1"/>
</dbReference>
<dbReference type="PANTHER" id="PTHR16301">
    <property type="entry name" value="IMPACT-RELATED"/>
    <property type="match status" value="1"/>
</dbReference>
<comment type="caution">
    <text evidence="4">The sequence shown here is derived from an EMBL/GenBank/DDBJ whole genome shotgun (WGS) entry which is preliminary data.</text>
</comment>
<reference evidence="4 5" key="1">
    <citation type="submission" date="2013-06" db="EMBL/GenBank/DDBJ databases">
        <title>Rumen cellulosomics: divergent fiber-degrading strategies revealed by comparative genome-wide analysis of six Ruminococcal strains.</title>
        <authorList>
            <person name="Dassa B."/>
            <person name="Borovok I."/>
            <person name="Lamed R."/>
            <person name="Flint H."/>
            <person name="Yeoman C.J."/>
            <person name="White B."/>
            <person name="Bayer E.A."/>
        </authorList>
    </citation>
    <scope>NUCLEOTIDE SEQUENCE [LARGE SCALE GENOMIC DNA]</scope>
    <source>
        <strain evidence="4 5">SY3</strain>
    </source>
</reference>
<keyword evidence="5" id="KW-1185">Reference proteome</keyword>
<feature type="domain" description="Impact N-terminal" evidence="2">
    <location>
        <begin position="17"/>
        <end position="120"/>
    </location>
</feature>
<accession>A0A011UWC8</accession>